<sequence length="329" mass="34046">MNRLTHSLRTAPLRTAATTAALAAVLLTLAACNDRTPPAGAAAASANGTNGASGNGSAGTASAASANVAVARGRIEVKGGMVELAPLQEGLVESVAVQEGQHVKRGQVLLRLSPTASQGEVNVAQAELQLAEARTNARAQQLPALRRTAARLAEASAAGAAEPQRAEEAAQAVRTAESDVAIARAEIDVARQRLALLRSQQGRLELRAPDDGIVVRVNTQAGQRLPGSSGHPAITLLPHRPLQVRAEVNESYIAAVKTGMPATVTTDGDAAPVTLPPARVVRMSPVLGAARLQDESQRGPVRVVECILEFDTPPADARPGQTVRVAFHR</sequence>
<evidence type="ECO:0000256" key="5">
    <source>
        <dbReference type="SAM" id="SignalP"/>
    </source>
</evidence>
<feature type="compositionally biased region" description="Low complexity" evidence="4">
    <location>
        <begin position="39"/>
        <end position="50"/>
    </location>
</feature>
<evidence type="ECO:0000313" key="7">
    <source>
        <dbReference type="Proteomes" id="UP000199119"/>
    </source>
</evidence>
<dbReference type="Gene3D" id="2.40.30.170">
    <property type="match status" value="1"/>
</dbReference>
<dbReference type="PANTHER" id="PTHR32347">
    <property type="entry name" value="EFFLUX SYSTEM COMPONENT YKNX-RELATED"/>
    <property type="match status" value="1"/>
</dbReference>
<dbReference type="SUPFAM" id="SSF111369">
    <property type="entry name" value="HlyD-like secretion proteins"/>
    <property type="match status" value="1"/>
</dbReference>
<organism evidence="6 7">
    <name type="scientific">Paracidovorax wautersii</name>
    <dbReference type="NCBI Taxonomy" id="1177982"/>
    <lineage>
        <taxon>Bacteria</taxon>
        <taxon>Pseudomonadati</taxon>
        <taxon>Pseudomonadota</taxon>
        <taxon>Betaproteobacteria</taxon>
        <taxon>Burkholderiales</taxon>
        <taxon>Comamonadaceae</taxon>
        <taxon>Paracidovorax</taxon>
    </lineage>
</organism>
<feature type="chain" id="PRO_5011715922" evidence="5">
    <location>
        <begin position="24"/>
        <end position="329"/>
    </location>
</feature>
<name>A0A1I2ESM7_9BURK</name>
<keyword evidence="7" id="KW-1185">Reference proteome</keyword>
<dbReference type="Proteomes" id="UP000199119">
    <property type="component" value="Unassembled WGS sequence"/>
</dbReference>
<gene>
    <name evidence="6" type="ORF">SAMN04489711_10876</name>
</gene>
<dbReference type="EMBL" id="FONX01000008">
    <property type="protein sequence ID" value="SFE95627.1"/>
    <property type="molecule type" value="Genomic_DNA"/>
</dbReference>
<accession>A0A1I2ESM7</accession>
<proteinExistence type="predicted"/>
<evidence type="ECO:0000256" key="1">
    <source>
        <dbReference type="ARBA" id="ARBA00004196"/>
    </source>
</evidence>
<dbReference type="PANTHER" id="PTHR32347:SF27">
    <property type="entry name" value="RND EFFLUX PUMP MEMBRANE FUSION PROTEIN BARREL-SANDWICH DOMAIN-CONTAINING PROTEIN"/>
    <property type="match status" value="1"/>
</dbReference>
<dbReference type="InterPro" id="IPR050465">
    <property type="entry name" value="UPF0194_transport"/>
</dbReference>
<evidence type="ECO:0000256" key="2">
    <source>
        <dbReference type="ARBA" id="ARBA00023054"/>
    </source>
</evidence>
<evidence type="ECO:0000256" key="3">
    <source>
        <dbReference type="SAM" id="Coils"/>
    </source>
</evidence>
<dbReference type="STRING" id="1177982.SAMN04489711_10876"/>
<evidence type="ECO:0000313" key="6">
    <source>
        <dbReference type="EMBL" id="SFE95627.1"/>
    </source>
</evidence>
<dbReference type="Gene3D" id="2.40.50.100">
    <property type="match status" value="1"/>
</dbReference>
<dbReference type="GO" id="GO:0030313">
    <property type="term" value="C:cell envelope"/>
    <property type="evidence" value="ECO:0007669"/>
    <property type="project" value="UniProtKB-SubCell"/>
</dbReference>
<feature type="coiled-coil region" evidence="3">
    <location>
        <begin position="166"/>
        <end position="200"/>
    </location>
</feature>
<protein>
    <submittedName>
        <fullName evidence="6">HlyD family secretion protein</fullName>
    </submittedName>
</protein>
<reference evidence="7" key="1">
    <citation type="submission" date="2016-10" db="EMBL/GenBank/DDBJ databases">
        <authorList>
            <person name="Varghese N."/>
            <person name="Submissions S."/>
        </authorList>
    </citation>
    <scope>NUCLEOTIDE SEQUENCE [LARGE SCALE GENOMIC DNA]</scope>
    <source>
        <strain evidence="7">DSM 27981</strain>
    </source>
</reference>
<feature type="region of interest" description="Disordered" evidence="4">
    <location>
        <begin position="38"/>
        <end position="60"/>
    </location>
</feature>
<feature type="signal peptide" evidence="5">
    <location>
        <begin position="1"/>
        <end position="23"/>
    </location>
</feature>
<comment type="subcellular location">
    <subcellularLocation>
        <location evidence="1">Cell envelope</location>
    </subcellularLocation>
</comment>
<evidence type="ECO:0000256" key="4">
    <source>
        <dbReference type="SAM" id="MobiDB-lite"/>
    </source>
</evidence>
<keyword evidence="2 3" id="KW-0175">Coiled coil</keyword>
<keyword evidence="5" id="KW-0732">Signal</keyword>
<dbReference type="PROSITE" id="PS51257">
    <property type="entry name" value="PROKAR_LIPOPROTEIN"/>
    <property type="match status" value="1"/>
</dbReference>
<dbReference type="AlphaFoldDB" id="A0A1I2ESM7"/>
<dbReference type="RefSeq" id="WP_092939901.1">
    <property type="nucleotide sequence ID" value="NZ_FONX01000008.1"/>
</dbReference>